<organism evidence="2 3">
    <name type="scientific">Streptomyces uncialis</name>
    <dbReference type="NCBI Taxonomy" id="1048205"/>
    <lineage>
        <taxon>Bacteria</taxon>
        <taxon>Bacillati</taxon>
        <taxon>Actinomycetota</taxon>
        <taxon>Actinomycetes</taxon>
        <taxon>Kitasatosporales</taxon>
        <taxon>Streptomycetaceae</taxon>
        <taxon>Streptomyces</taxon>
    </lineage>
</organism>
<comment type="caution">
    <text evidence="2">The sequence shown here is derived from an EMBL/GenBank/DDBJ whole genome shotgun (WGS) entry which is preliminary data.</text>
</comment>
<keyword evidence="3" id="KW-1185">Reference proteome</keyword>
<keyword evidence="1" id="KW-1133">Transmembrane helix</keyword>
<dbReference type="EMBL" id="LFBV01000010">
    <property type="protein sequence ID" value="OKH91305.1"/>
    <property type="molecule type" value="Genomic_DNA"/>
</dbReference>
<proteinExistence type="predicted"/>
<sequence>MGGGAGHRTRPRRRPRPVALRAAWFAAALFWTAFAVLEGVNHGWLAGGMALLFAVAPDLTMLAAIGDPTPTVRGQLPPRAVPYYNLAHRAAVPLGLAVLYTFTAPKEWAPLFAALCGWLAHISYDRAFGYGLRTKEGFQRD</sequence>
<gene>
    <name evidence="2" type="ORF">AB852_30060</name>
</gene>
<keyword evidence="1" id="KW-0812">Transmembrane</keyword>
<accession>A0A1Q4V084</accession>
<feature type="transmembrane region" description="Helical" evidence="1">
    <location>
        <begin position="18"/>
        <end position="37"/>
    </location>
</feature>
<dbReference type="Proteomes" id="UP000186455">
    <property type="component" value="Unassembled WGS sequence"/>
</dbReference>
<name>A0A1Q4V084_9ACTN</name>
<feature type="transmembrane region" description="Helical" evidence="1">
    <location>
        <begin position="43"/>
        <end position="65"/>
    </location>
</feature>
<keyword evidence="1" id="KW-0472">Membrane</keyword>
<evidence type="ECO:0000313" key="2">
    <source>
        <dbReference type="EMBL" id="OKH91305.1"/>
    </source>
</evidence>
<evidence type="ECO:0000313" key="3">
    <source>
        <dbReference type="Proteomes" id="UP000186455"/>
    </source>
</evidence>
<dbReference type="InterPro" id="IPR025356">
    <property type="entry name" value="DUF4260"/>
</dbReference>
<dbReference type="AlphaFoldDB" id="A0A1Q4V084"/>
<evidence type="ECO:0000256" key="1">
    <source>
        <dbReference type="SAM" id="Phobius"/>
    </source>
</evidence>
<reference evidence="2 3" key="1">
    <citation type="submission" date="2015-06" db="EMBL/GenBank/DDBJ databases">
        <title>Cloning and characterization of the uncialamcin biosynthetic gene cluster.</title>
        <authorList>
            <person name="Yan X."/>
            <person name="Huang T."/>
            <person name="Ge H."/>
            <person name="Shen B."/>
        </authorList>
    </citation>
    <scope>NUCLEOTIDE SEQUENCE [LARGE SCALE GENOMIC DNA]</scope>
    <source>
        <strain evidence="2 3">DCA2648</strain>
    </source>
</reference>
<protein>
    <submittedName>
        <fullName evidence="2">Uncharacterized protein</fullName>
    </submittedName>
</protein>
<dbReference type="Pfam" id="PF14079">
    <property type="entry name" value="DUF4260"/>
    <property type="match status" value="1"/>
</dbReference>